<dbReference type="InterPro" id="IPR047883">
    <property type="entry name" value="Rtt103-like_CID"/>
</dbReference>
<dbReference type="GO" id="GO:0099122">
    <property type="term" value="F:RNA polymerase II C-terminal domain binding"/>
    <property type="evidence" value="ECO:0007669"/>
    <property type="project" value="InterPro"/>
</dbReference>
<evidence type="ECO:0000256" key="1">
    <source>
        <dbReference type="SAM" id="MobiDB-lite"/>
    </source>
</evidence>
<dbReference type="CDD" id="cd17003">
    <property type="entry name" value="CID_Rtt103"/>
    <property type="match status" value="1"/>
</dbReference>
<protein>
    <submittedName>
        <fullName evidence="3">DUF618-domain-containing protein</fullName>
    </submittedName>
</protein>
<dbReference type="SUPFAM" id="SSF48464">
    <property type="entry name" value="ENTH/VHS domain"/>
    <property type="match status" value="1"/>
</dbReference>
<dbReference type="OrthoDB" id="10069473at2759"/>
<dbReference type="Proteomes" id="UP000799429">
    <property type="component" value="Unassembled WGS sequence"/>
</dbReference>
<organism evidence="3 4">
    <name type="scientific">Patellaria atrata CBS 101060</name>
    <dbReference type="NCBI Taxonomy" id="1346257"/>
    <lineage>
        <taxon>Eukaryota</taxon>
        <taxon>Fungi</taxon>
        <taxon>Dikarya</taxon>
        <taxon>Ascomycota</taxon>
        <taxon>Pezizomycotina</taxon>
        <taxon>Dothideomycetes</taxon>
        <taxon>Dothideomycetes incertae sedis</taxon>
        <taxon>Patellariales</taxon>
        <taxon>Patellariaceae</taxon>
        <taxon>Patellaria</taxon>
    </lineage>
</organism>
<dbReference type="AlphaFoldDB" id="A0A9P4VKY1"/>
<comment type="caution">
    <text evidence="3">The sequence shown here is derived from an EMBL/GenBank/DDBJ whole genome shotgun (WGS) entry which is preliminary data.</text>
</comment>
<name>A0A9P4VKY1_9PEZI</name>
<evidence type="ECO:0000313" key="3">
    <source>
        <dbReference type="EMBL" id="KAF2834958.1"/>
    </source>
</evidence>
<dbReference type="FunFam" id="1.25.40.90:FF:000030">
    <property type="entry name" value="DUF618 domain protein"/>
    <property type="match status" value="1"/>
</dbReference>
<keyword evidence="4" id="KW-1185">Reference proteome</keyword>
<feature type="compositionally biased region" description="Polar residues" evidence="1">
    <location>
        <begin position="315"/>
        <end position="337"/>
    </location>
</feature>
<dbReference type="SMART" id="SM00582">
    <property type="entry name" value="RPR"/>
    <property type="match status" value="1"/>
</dbReference>
<accession>A0A9P4VKY1</accession>
<feature type="domain" description="CID" evidence="2">
    <location>
        <begin position="1"/>
        <end position="133"/>
    </location>
</feature>
<feature type="region of interest" description="Disordered" evidence="1">
    <location>
        <begin position="270"/>
        <end position="339"/>
    </location>
</feature>
<dbReference type="PROSITE" id="PS51391">
    <property type="entry name" value="CID"/>
    <property type="match status" value="1"/>
</dbReference>
<dbReference type="GO" id="GO:0031124">
    <property type="term" value="P:mRNA 3'-end processing"/>
    <property type="evidence" value="ECO:0007669"/>
    <property type="project" value="InterPro"/>
</dbReference>
<dbReference type="PANTHER" id="PTHR12460:SF0">
    <property type="entry name" value="CID DOMAIN-CONTAINING PROTEIN-RELATED"/>
    <property type="match status" value="1"/>
</dbReference>
<evidence type="ECO:0000259" key="2">
    <source>
        <dbReference type="PROSITE" id="PS51391"/>
    </source>
</evidence>
<dbReference type="InterPro" id="IPR008942">
    <property type="entry name" value="ENTH_VHS"/>
</dbReference>
<reference evidence="3" key="1">
    <citation type="journal article" date="2020" name="Stud. Mycol.">
        <title>101 Dothideomycetes genomes: a test case for predicting lifestyles and emergence of pathogens.</title>
        <authorList>
            <person name="Haridas S."/>
            <person name="Albert R."/>
            <person name="Binder M."/>
            <person name="Bloem J."/>
            <person name="Labutti K."/>
            <person name="Salamov A."/>
            <person name="Andreopoulos B."/>
            <person name="Baker S."/>
            <person name="Barry K."/>
            <person name="Bills G."/>
            <person name="Bluhm B."/>
            <person name="Cannon C."/>
            <person name="Castanera R."/>
            <person name="Culley D."/>
            <person name="Daum C."/>
            <person name="Ezra D."/>
            <person name="Gonzalez J."/>
            <person name="Henrissat B."/>
            <person name="Kuo A."/>
            <person name="Liang C."/>
            <person name="Lipzen A."/>
            <person name="Lutzoni F."/>
            <person name="Magnuson J."/>
            <person name="Mondo S."/>
            <person name="Nolan M."/>
            <person name="Ohm R."/>
            <person name="Pangilinan J."/>
            <person name="Park H.-J."/>
            <person name="Ramirez L."/>
            <person name="Alfaro M."/>
            <person name="Sun H."/>
            <person name="Tritt A."/>
            <person name="Yoshinaga Y."/>
            <person name="Zwiers L.-H."/>
            <person name="Turgeon B."/>
            <person name="Goodwin S."/>
            <person name="Spatafora J."/>
            <person name="Crous P."/>
            <person name="Grigoriev I."/>
        </authorList>
    </citation>
    <scope>NUCLEOTIDE SEQUENCE</scope>
    <source>
        <strain evidence="3">CBS 101060</strain>
    </source>
</reference>
<dbReference type="InterPro" id="IPR006569">
    <property type="entry name" value="CID_dom"/>
</dbReference>
<evidence type="ECO:0000313" key="4">
    <source>
        <dbReference type="Proteomes" id="UP000799429"/>
    </source>
</evidence>
<dbReference type="PANTHER" id="PTHR12460">
    <property type="entry name" value="CYCLIN-DEPENDENT KINASE INHIBITOR-RELATED PROTEIN"/>
    <property type="match status" value="1"/>
</dbReference>
<proteinExistence type="predicted"/>
<gene>
    <name evidence="3" type="ORF">M501DRAFT_999766</name>
</gene>
<dbReference type="EMBL" id="MU006113">
    <property type="protein sequence ID" value="KAF2834958.1"/>
    <property type="molecule type" value="Genomic_DNA"/>
</dbReference>
<dbReference type="Pfam" id="PF04818">
    <property type="entry name" value="CID"/>
    <property type="match status" value="1"/>
</dbReference>
<dbReference type="Gene3D" id="1.25.40.90">
    <property type="match status" value="1"/>
</dbReference>
<sequence>MAYTDDAVKSKMSSLNETQDAIVAVSQWIMFHRRHADRTAQLWMQRLKDSPASRRLNLIYLANEVVQQSKARRKNEFVLAFGPIIAEATAVAYKGATQDIQQKLRRVIEVWRARQIFDQGVQEDLERRVDDLDKSRGTGKKPALGGSLFSNSSGSAPAELQPLVPLQIALSKASVTSKPLITNSNAEYEKLADPSTPQPTPPVHAARLSSLLKSLANAEGAVAESIKARQALIAGLETLLENNRAQLLQDNAQKDDLSVRKASIEAKKREVEDGIMRGLSAEPTPLTSHTSATPEEPERPNVETLTPPPFESLTPIGSPSAQALSFTDTPSAYTTSKEPPAAVQAPLQIPGADLLSSLAVVRGRSEELGNGVPVASAKRRKISAAGDEFAEFEGDAMDGLDADVAEMLGRE</sequence>